<gene>
    <name evidence="1" type="ORF">QO034_03260</name>
</gene>
<comment type="caution">
    <text evidence="1">The sequence shown here is derived from an EMBL/GenBank/DDBJ whole genome shotgun (WGS) entry which is preliminary data.</text>
</comment>
<protein>
    <recommendedName>
        <fullName evidence="3">DUF4136 domain-containing protein</fullName>
    </recommendedName>
</protein>
<keyword evidence="2" id="KW-1185">Reference proteome</keyword>
<evidence type="ECO:0008006" key="3">
    <source>
        <dbReference type="Google" id="ProtNLM"/>
    </source>
</evidence>
<evidence type="ECO:0000313" key="2">
    <source>
        <dbReference type="Proteomes" id="UP001227126"/>
    </source>
</evidence>
<dbReference type="PROSITE" id="PS51257">
    <property type="entry name" value="PROKAR_LIPOPROTEIN"/>
    <property type="match status" value="1"/>
</dbReference>
<evidence type="ECO:0000313" key="1">
    <source>
        <dbReference type="EMBL" id="MDK3072118.1"/>
    </source>
</evidence>
<reference evidence="1 2" key="1">
    <citation type="submission" date="2023-05" db="EMBL/GenBank/DDBJ databases">
        <title>Sedimentitalea sp. nov. JM2-8.</title>
        <authorList>
            <person name="Huang J."/>
        </authorList>
    </citation>
    <scope>NUCLEOTIDE SEQUENCE [LARGE SCALE GENOMIC DNA]</scope>
    <source>
        <strain evidence="1 2">JM2-8</strain>
    </source>
</reference>
<dbReference type="EMBL" id="JASNJE010000003">
    <property type="protein sequence ID" value="MDK3072118.1"/>
    <property type="molecule type" value="Genomic_DNA"/>
</dbReference>
<accession>A0ABT7FAI1</accession>
<organism evidence="1 2">
    <name type="scientific">Sedimentitalea xiamensis</name>
    <dbReference type="NCBI Taxonomy" id="3050037"/>
    <lineage>
        <taxon>Bacteria</taxon>
        <taxon>Pseudomonadati</taxon>
        <taxon>Pseudomonadota</taxon>
        <taxon>Alphaproteobacteria</taxon>
        <taxon>Rhodobacterales</taxon>
        <taxon>Paracoccaceae</taxon>
        <taxon>Sedimentitalea</taxon>
    </lineage>
</organism>
<sequence>MIRTLALLTGLAILAACNTGPQDRTPDSLGEFKLGHNVVVADKMRQGPISRDATAEEWETTIKSAVQQRFGAFDGDQLYHFGISVEGYMLAPEGFIYNPRSMLILNVTVWDDALGKKLNDEVHQITVVEDSTVTTFFKGSGRERTKQEQMDGLTANALDQLGDWLQERHLEDGWFDRDPGTVIDEAAAGPAGAVPAE</sequence>
<dbReference type="RefSeq" id="WP_284484073.1">
    <property type="nucleotide sequence ID" value="NZ_JASNJE010000003.1"/>
</dbReference>
<proteinExistence type="predicted"/>
<dbReference type="Proteomes" id="UP001227126">
    <property type="component" value="Unassembled WGS sequence"/>
</dbReference>
<name>A0ABT7FAI1_9RHOB</name>